<comment type="caution">
    <text evidence="3">The sequence shown here is derived from an EMBL/GenBank/DDBJ whole genome shotgun (WGS) entry which is preliminary data.</text>
</comment>
<dbReference type="InterPro" id="IPR003604">
    <property type="entry name" value="Matrin/U1-like-C_Znf_C2H2"/>
</dbReference>
<dbReference type="InterPro" id="IPR036236">
    <property type="entry name" value="Znf_C2H2_sf"/>
</dbReference>
<dbReference type="Gene3D" id="3.30.160.60">
    <property type="entry name" value="Classic Zinc Finger"/>
    <property type="match status" value="2"/>
</dbReference>
<proteinExistence type="predicted"/>
<feature type="domain" description="U1-type" evidence="2">
    <location>
        <begin position="225"/>
        <end position="259"/>
    </location>
</feature>
<feature type="domain" description="U1-type" evidence="2">
    <location>
        <begin position="318"/>
        <end position="352"/>
    </location>
</feature>
<dbReference type="PANTHER" id="PTHR47487:SF8">
    <property type="entry name" value="OS08G0270900 PROTEIN"/>
    <property type="match status" value="1"/>
</dbReference>
<dbReference type="AlphaFoldDB" id="A0ABD1M2X1"/>
<evidence type="ECO:0000256" key="1">
    <source>
        <dbReference type="SAM" id="MobiDB-lite"/>
    </source>
</evidence>
<dbReference type="InterPro" id="IPR013087">
    <property type="entry name" value="Znf_C2H2_type"/>
</dbReference>
<protein>
    <recommendedName>
        <fullName evidence="2">U1-type domain-containing protein</fullName>
    </recommendedName>
</protein>
<name>A0ABD1M2X1_9FABA</name>
<gene>
    <name evidence="3" type="ORF">Fmac_017479</name>
</gene>
<sequence>MEHYNWPDSLQTEIPIPCYPQPSSLSPYPLPPPVTIHSHLQNPKSQPSPPLNPPGVDFNPATHVDHASLPYPQTHVVADSNSLATAPAYYLVQDLAARDAVRQYGADPAVYAPCGNMLVEVLCKIDMLLVMIALLSFVHGLWNPYYIEKSPIRDSSAKVKCAMPVRSEYSRSEVPGIIPMPSNGSQQLVMPNANTNYTFQTNTTTQPLGDGTGKKHLKKAKTKIVQPAYCEVCKIECTSKEVLDQHKLGKKHKKNLDKLRESLAATQVQPSNPIIGPQLPNDKNKSTSGNKSKRKTVETAEDLQKKKKRVIDCGAAVEALKICTTCNVVCNSETVYNFHLAGQKHAAMMKKASQSGAC</sequence>
<reference evidence="3 4" key="1">
    <citation type="submission" date="2024-08" db="EMBL/GenBank/DDBJ databases">
        <title>Insights into the chromosomal genome structure of Flemingia macrophylla.</title>
        <authorList>
            <person name="Ding Y."/>
            <person name="Zhao Y."/>
            <person name="Bi W."/>
            <person name="Wu M."/>
            <person name="Zhao G."/>
            <person name="Gong Y."/>
            <person name="Li W."/>
            <person name="Zhang P."/>
        </authorList>
    </citation>
    <scope>NUCLEOTIDE SEQUENCE [LARGE SCALE GENOMIC DNA]</scope>
    <source>
        <strain evidence="3">DYQJB</strain>
        <tissue evidence="3">Leaf</tissue>
    </source>
</reference>
<dbReference type="SMART" id="SM00451">
    <property type="entry name" value="ZnF_U1"/>
    <property type="match status" value="2"/>
</dbReference>
<evidence type="ECO:0000313" key="4">
    <source>
        <dbReference type="Proteomes" id="UP001603857"/>
    </source>
</evidence>
<organism evidence="3 4">
    <name type="scientific">Flemingia macrophylla</name>
    <dbReference type="NCBI Taxonomy" id="520843"/>
    <lineage>
        <taxon>Eukaryota</taxon>
        <taxon>Viridiplantae</taxon>
        <taxon>Streptophyta</taxon>
        <taxon>Embryophyta</taxon>
        <taxon>Tracheophyta</taxon>
        <taxon>Spermatophyta</taxon>
        <taxon>Magnoliopsida</taxon>
        <taxon>eudicotyledons</taxon>
        <taxon>Gunneridae</taxon>
        <taxon>Pentapetalae</taxon>
        <taxon>rosids</taxon>
        <taxon>fabids</taxon>
        <taxon>Fabales</taxon>
        <taxon>Fabaceae</taxon>
        <taxon>Papilionoideae</taxon>
        <taxon>50 kb inversion clade</taxon>
        <taxon>NPAAA clade</taxon>
        <taxon>indigoferoid/millettioid clade</taxon>
        <taxon>Phaseoleae</taxon>
        <taxon>Flemingia</taxon>
    </lineage>
</organism>
<dbReference type="Pfam" id="PF12874">
    <property type="entry name" value="zf-met"/>
    <property type="match status" value="2"/>
</dbReference>
<dbReference type="PANTHER" id="PTHR47487">
    <property type="entry name" value="OS06G0651300 PROTEIN-RELATED"/>
    <property type="match status" value="1"/>
</dbReference>
<dbReference type="EMBL" id="JBGMDY010000006">
    <property type="protein sequence ID" value="KAL2329898.1"/>
    <property type="molecule type" value="Genomic_DNA"/>
</dbReference>
<keyword evidence="4" id="KW-1185">Reference proteome</keyword>
<feature type="region of interest" description="Disordered" evidence="1">
    <location>
        <begin position="267"/>
        <end position="300"/>
    </location>
</feature>
<dbReference type="Proteomes" id="UP001603857">
    <property type="component" value="Unassembled WGS sequence"/>
</dbReference>
<dbReference type="SUPFAM" id="SSF57667">
    <property type="entry name" value="beta-beta-alpha zinc fingers"/>
    <property type="match status" value="2"/>
</dbReference>
<accession>A0ABD1M2X1</accession>
<evidence type="ECO:0000313" key="3">
    <source>
        <dbReference type="EMBL" id="KAL2329898.1"/>
    </source>
</evidence>
<evidence type="ECO:0000259" key="2">
    <source>
        <dbReference type="SMART" id="SM00451"/>
    </source>
</evidence>
<feature type="region of interest" description="Disordered" evidence="1">
    <location>
        <begin position="30"/>
        <end position="63"/>
    </location>
</feature>